<dbReference type="STRING" id="1120955.SAMN03080610_00639"/>
<dbReference type="PROSITE" id="PS50887">
    <property type="entry name" value="GGDEF"/>
    <property type="match status" value="1"/>
</dbReference>
<dbReference type="SUPFAM" id="SSF141868">
    <property type="entry name" value="EAL domain-like"/>
    <property type="match status" value="1"/>
</dbReference>
<gene>
    <name evidence="4" type="ORF">SAMN03080610_00639</name>
</gene>
<keyword evidence="5" id="KW-1185">Reference proteome</keyword>
<evidence type="ECO:0000259" key="1">
    <source>
        <dbReference type="PROSITE" id="PS50113"/>
    </source>
</evidence>
<dbReference type="AlphaFoldDB" id="A0A1G5MI45"/>
<dbReference type="Pfam" id="PF00990">
    <property type="entry name" value="GGDEF"/>
    <property type="match status" value="1"/>
</dbReference>
<organism evidence="4 5">
    <name type="scientific">Afifella marina DSM 2698</name>
    <dbReference type="NCBI Taxonomy" id="1120955"/>
    <lineage>
        <taxon>Bacteria</taxon>
        <taxon>Pseudomonadati</taxon>
        <taxon>Pseudomonadota</taxon>
        <taxon>Alphaproteobacteria</taxon>
        <taxon>Hyphomicrobiales</taxon>
        <taxon>Afifellaceae</taxon>
        <taxon>Afifella</taxon>
    </lineage>
</organism>
<dbReference type="OrthoDB" id="9814202at2"/>
<dbReference type="InterPro" id="IPR001610">
    <property type="entry name" value="PAC"/>
</dbReference>
<dbReference type="SUPFAM" id="SSF55785">
    <property type="entry name" value="PYP-like sensor domain (PAS domain)"/>
    <property type="match status" value="2"/>
</dbReference>
<dbReference type="InterPro" id="IPR035965">
    <property type="entry name" value="PAS-like_dom_sf"/>
</dbReference>
<dbReference type="InterPro" id="IPR001633">
    <property type="entry name" value="EAL_dom"/>
</dbReference>
<dbReference type="InterPro" id="IPR000160">
    <property type="entry name" value="GGDEF_dom"/>
</dbReference>
<dbReference type="PANTHER" id="PTHR44757">
    <property type="entry name" value="DIGUANYLATE CYCLASE DGCP"/>
    <property type="match status" value="1"/>
</dbReference>
<dbReference type="Pfam" id="PF08448">
    <property type="entry name" value="PAS_4"/>
    <property type="match status" value="1"/>
</dbReference>
<dbReference type="CDD" id="cd00130">
    <property type="entry name" value="PAS"/>
    <property type="match status" value="1"/>
</dbReference>
<dbReference type="GO" id="GO:0003824">
    <property type="term" value="F:catalytic activity"/>
    <property type="evidence" value="ECO:0007669"/>
    <property type="project" value="UniProtKB-ARBA"/>
</dbReference>
<feature type="domain" description="GGDEF" evidence="3">
    <location>
        <begin position="303"/>
        <end position="434"/>
    </location>
</feature>
<dbReference type="Proteomes" id="UP000199347">
    <property type="component" value="Unassembled WGS sequence"/>
</dbReference>
<dbReference type="InterPro" id="IPR035919">
    <property type="entry name" value="EAL_sf"/>
</dbReference>
<name>A0A1G5MI45_AFIMA</name>
<dbReference type="PROSITE" id="PS50883">
    <property type="entry name" value="EAL"/>
    <property type="match status" value="1"/>
</dbReference>
<evidence type="ECO:0000259" key="2">
    <source>
        <dbReference type="PROSITE" id="PS50883"/>
    </source>
</evidence>
<dbReference type="Gene3D" id="3.30.450.20">
    <property type="entry name" value="PAS domain"/>
    <property type="match status" value="2"/>
</dbReference>
<dbReference type="Gene3D" id="3.20.20.450">
    <property type="entry name" value="EAL domain"/>
    <property type="match status" value="1"/>
</dbReference>
<feature type="domain" description="EAL" evidence="2">
    <location>
        <begin position="443"/>
        <end position="698"/>
    </location>
</feature>
<evidence type="ECO:0000313" key="4">
    <source>
        <dbReference type="EMBL" id="SCZ24050.1"/>
    </source>
</evidence>
<evidence type="ECO:0000313" key="5">
    <source>
        <dbReference type="Proteomes" id="UP000199347"/>
    </source>
</evidence>
<dbReference type="EMBL" id="FMVW01000001">
    <property type="protein sequence ID" value="SCZ24050.1"/>
    <property type="molecule type" value="Genomic_DNA"/>
</dbReference>
<dbReference type="InterPro" id="IPR052155">
    <property type="entry name" value="Biofilm_reg_signaling"/>
</dbReference>
<dbReference type="FunFam" id="3.30.70.270:FF:000001">
    <property type="entry name" value="Diguanylate cyclase domain protein"/>
    <property type="match status" value="1"/>
</dbReference>
<dbReference type="SMART" id="SM00086">
    <property type="entry name" value="PAC"/>
    <property type="match status" value="2"/>
</dbReference>
<dbReference type="InterPro" id="IPR000700">
    <property type="entry name" value="PAS-assoc_C"/>
</dbReference>
<evidence type="ECO:0000259" key="3">
    <source>
        <dbReference type="PROSITE" id="PS50887"/>
    </source>
</evidence>
<reference evidence="4 5" key="1">
    <citation type="submission" date="2016-10" db="EMBL/GenBank/DDBJ databases">
        <authorList>
            <person name="de Groot N.N."/>
        </authorList>
    </citation>
    <scope>NUCLEOTIDE SEQUENCE [LARGE SCALE GENOMIC DNA]</scope>
    <source>
        <strain evidence="4 5">DSM 2698</strain>
    </source>
</reference>
<dbReference type="SMART" id="SM00052">
    <property type="entry name" value="EAL"/>
    <property type="match status" value="1"/>
</dbReference>
<dbReference type="Gene3D" id="3.30.70.270">
    <property type="match status" value="1"/>
</dbReference>
<protein>
    <submittedName>
        <fullName evidence="4">PAS domain S-box-containing protein/diguanylate cyclase (GGDEF) domain-containing protein</fullName>
    </submittedName>
</protein>
<dbReference type="PANTHER" id="PTHR44757:SF2">
    <property type="entry name" value="BIOFILM ARCHITECTURE MAINTENANCE PROTEIN MBAA"/>
    <property type="match status" value="1"/>
</dbReference>
<dbReference type="SMART" id="SM00091">
    <property type="entry name" value="PAS"/>
    <property type="match status" value="1"/>
</dbReference>
<dbReference type="SUPFAM" id="SSF55073">
    <property type="entry name" value="Nucleotide cyclase"/>
    <property type="match status" value="1"/>
</dbReference>
<feature type="domain" description="PAC" evidence="1">
    <location>
        <begin position="87"/>
        <end position="138"/>
    </location>
</feature>
<accession>A0A1G5MI45</accession>
<dbReference type="SMART" id="SM00267">
    <property type="entry name" value="GGDEF"/>
    <property type="match status" value="1"/>
</dbReference>
<proteinExistence type="predicted"/>
<dbReference type="CDD" id="cd01948">
    <property type="entry name" value="EAL"/>
    <property type="match status" value="1"/>
</dbReference>
<dbReference type="InterPro" id="IPR013656">
    <property type="entry name" value="PAS_4"/>
</dbReference>
<dbReference type="InterPro" id="IPR043128">
    <property type="entry name" value="Rev_trsase/Diguanyl_cyclase"/>
</dbReference>
<sequence>MMRSPRQPFSAILQQALDDVLSCAEFWAWATDKDLHITYLSENFERITSLPAGEFVGMSRYEVIPAGMSDAMARRHRHELEKRLPFVGLRYEFNDKRGTRCFETSGTPTFDRRGRFRGYQGIARDVTEEVRDQERLEELGREQRILNVLFNHVERMANIGAWRYDPEKDVLTWSEQLYRLYDIPVGAKVTLKEGLSVFPPDVAKVLHAAIDEAMAGERAFDLTLPFLSTRGEERYVRVLGECERRNGKPVSVFGTIQDVTSEKRREEERQRLAVSDPLTGLGNRNAFRMELTETLKKVGARKREAALCIFDLDAFKDINDFFGHDIGDKVLREVADWLRETAEPGDLTARSGGDEFALLTSAATAAEAEEAIRRRLQPLVRRSDFGHSITYSLSAGIAVFPDDGTTAEDLLRHADLALYEAKRGRRSTIERYEPQLLRQAQNRFRLLADFREGLALGEIEAFYQPLVEFSSNQLSGFEALMRWRHPEKGVVPAGELMPVFKDKVLSVELGEYMLRKIVGDLKAWRKAGIDFGRIGYNVTAADLQQEDFAPKLLSALAEAELSPSDIVLEVTETSVIDEDNQAIRAHLQALRAAGIGVALDDFGTGFSSLTHLKSLPVGVLKIDRSFVKDLTFSPGDRAIVRALIGLGSELGYHIVAEGVETAAEAAFLHRAGCRYGQGYYFGRPMPADDVPEFIAEWDAAEEAVRRA</sequence>
<dbReference type="Gene3D" id="2.10.70.100">
    <property type="match status" value="1"/>
</dbReference>
<dbReference type="Pfam" id="PF00563">
    <property type="entry name" value="EAL"/>
    <property type="match status" value="1"/>
</dbReference>
<dbReference type="InterPro" id="IPR029787">
    <property type="entry name" value="Nucleotide_cyclase"/>
</dbReference>
<dbReference type="InterPro" id="IPR000014">
    <property type="entry name" value="PAS"/>
</dbReference>
<dbReference type="PROSITE" id="PS50113">
    <property type="entry name" value="PAC"/>
    <property type="match status" value="1"/>
</dbReference>
<dbReference type="CDD" id="cd01949">
    <property type="entry name" value="GGDEF"/>
    <property type="match status" value="1"/>
</dbReference>
<dbReference type="NCBIfam" id="TIGR00229">
    <property type="entry name" value="sensory_box"/>
    <property type="match status" value="1"/>
</dbReference>
<dbReference type="NCBIfam" id="TIGR00254">
    <property type="entry name" value="GGDEF"/>
    <property type="match status" value="1"/>
</dbReference>